<keyword evidence="1" id="KW-0472">Membrane</keyword>
<evidence type="ECO:0000313" key="3">
    <source>
        <dbReference type="EMBL" id="MBD2864192.1"/>
    </source>
</evidence>
<reference evidence="3" key="1">
    <citation type="submission" date="2020-09" db="EMBL/GenBank/DDBJ databases">
        <title>A novel bacterium of genus Paenibacillus, isolated from South China Sea.</title>
        <authorList>
            <person name="Huang H."/>
            <person name="Mo K."/>
            <person name="Hu Y."/>
        </authorList>
    </citation>
    <scope>NUCLEOTIDE SEQUENCE</scope>
    <source>
        <strain evidence="3">IB182363</strain>
    </source>
</reference>
<evidence type="ECO:0000256" key="1">
    <source>
        <dbReference type="SAM" id="Phobius"/>
    </source>
</evidence>
<protein>
    <recommendedName>
        <fullName evidence="2">DUF6199 domain-containing protein</fullName>
    </recommendedName>
</protein>
<feature type="domain" description="DUF6199" evidence="2">
    <location>
        <begin position="9"/>
        <end position="66"/>
    </location>
</feature>
<feature type="transmembrane region" description="Helical" evidence="1">
    <location>
        <begin position="6"/>
        <end position="28"/>
    </location>
</feature>
<keyword evidence="1" id="KW-0812">Transmembrane</keyword>
<gene>
    <name evidence="3" type="ORF">IDH45_19600</name>
</gene>
<dbReference type="Pfam" id="PF19701">
    <property type="entry name" value="DUF6199"/>
    <property type="match status" value="1"/>
</dbReference>
<keyword evidence="4" id="KW-1185">Reference proteome</keyword>
<evidence type="ECO:0000259" key="2">
    <source>
        <dbReference type="Pfam" id="PF19701"/>
    </source>
</evidence>
<evidence type="ECO:0000313" key="4">
    <source>
        <dbReference type="Proteomes" id="UP000639396"/>
    </source>
</evidence>
<accession>A0A927CCE4</accession>
<feature type="transmembrane region" description="Helical" evidence="1">
    <location>
        <begin position="48"/>
        <end position="67"/>
    </location>
</feature>
<dbReference type="RefSeq" id="WP_190929815.1">
    <property type="nucleotide sequence ID" value="NZ_JACXJA010000027.1"/>
</dbReference>
<dbReference type="Proteomes" id="UP000639396">
    <property type="component" value="Unassembled WGS sequence"/>
</dbReference>
<dbReference type="AlphaFoldDB" id="A0A927CCE4"/>
<organism evidence="3 4">
    <name type="scientific">Paenibacillus oceani</name>
    <dbReference type="NCBI Taxonomy" id="2772510"/>
    <lineage>
        <taxon>Bacteria</taxon>
        <taxon>Bacillati</taxon>
        <taxon>Bacillota</taxon>
        <taxon>Bacilli</taxon>
        <taxon>Bacillales</taxon>
        <taxon>Paenibacillaceae</taxon>
        <taxon>Paenibacillus</taxon>
    </lineage>
</organism>
<name>A0A927CCE4_9BACL</name>
<dbReference type="EMBL" id="JACXJA010000027">
    <property type="protein sequence ID" value="MBD2864192.1"/>
    <property type="molecule type" value="Genomic_DNA"/>
</dbReference>
<proteinExistence type="predicted"/>
<comment type="caution">
    <text evidence="3">The sequence shown here is derived from an EMBL/GenBank/DDBJ whole genome shotgun (WGS) entry which is preliminary data.</text>
</comment>
<dbReference type="InterPro" id="IPR045679">
    <property type="entry name" value="DUF6199"/>
</dbReference>
<keyword evidence="1" id="KW-1133">Transmembrane helix</keyword>
<sequence length="68" mass="7431">MIVVKWIPYVFIAIGLINIIFPATGRFWNIGWQTKAAKAAKPGETAVLMSRIGGLLALGLGLFLLLYL</sequence>